<dbReference type="SUPFAM" id="SSF161098">
    <property type="entry name" value="MetI-like"/>
    <property type="match status" value="1"/>
</dbReference>
<reference evidence="9 10" key="1">
    <citation type="submission" date="2024-09" db="EMBL/GenBank/DDBJ databases">
        <authorList>
            <person name="Sun Q."/>
            <person name="Mori K."/>
        </authorList>
    </citation>
    <scope>NUCLEOTIDE SEQUENCE [LARGE SCALE GENOMIC DNA]</scope>
    <source>
        <strain evidence="9 10">JCM 12763</strain>
    </source>
</reference>
<keyword evidence="5 7" id="KW-1133">Transmembrane helix</keyword>
<evidence type="ECO:0000256" key="5">
    <source>
        <dbReference type="ARBA" id="ARBA00022989"/>
    </source>
</evidence>
<dbReference type="InterPro" id="IPR043429">
    <property type="entry name" value="ArtM/GltK/GlnP/TcyL/YhdX-like"/>
</dbReference>
<dbReference type="NCBIfam" id="TIGR01726">
    <property type="entry name" value="HEQRo_perm_3TM"/>
    <property type="match status" value="1"/>
</dbReference>
<dbReference type="PROSITE" id="PS50928">
    <property type="entry name" value="ABC_TM1"/>
    <property type="match status" value="1"/>
</dbReference>
<keyword evidence="2 7" id="KW-0813">Transport</keyword>
<dbReference type="CDD" id="cd06261">
    <property type="entry name" value="TM_PBP2"/>
    <property type="match status" value="1"/>
</dbReference>
<dbReference type="Proteomes" id="UP001589613">
    <property type="component" value="Unassembled WGS sequence"/>
</dbReference>
<dbReference type="PANTHER" id="PTHR30614:SF21">
    <property type="entry name" value="AMINO ACID ABC TRANSPORTER PERMEASE"/>
    <property type="match status" value="1"/>
</dbReference>
<protein>
    <submittedName>
        <fullName evidence="9">Amino acid ABC transporter permease</fullName>
    </submittedName>
</protein>
<evidence type="ECO:0000256" key="3">
    <source>
        <dbReference type="ARBA" id="ARBA00022475"/>
    </source>
</evidence>
<proteinExistence type="inferred from homology"/>
<gene>
    <name evidence="9" type="ORF">ACFFN0_01060</name>
</gene>
<organism evidence="9 10">
    <name type="scientific">Ornithinimicrobium kibberense</name>
    <dbReference type="NCBI Taxonomy" id="282060"/>
    <lineage>
        <taxon>Bacteria</taxon>
        <taxon>Bacillati</taxon>
        <taxon>Actinomycetota</taxon>
        <taxon>Actinomycetes</taxon>
        <taxon>Micrococcales</taxon>
        <taxon>Ornithinimicrobiaceae</taxon>
        <taxon>Ornithinimicrobium</taxon>
    </lineage>
</organism>
<comment type="subcellular location">
    <subcellularLocation>
        <location evidence="1 7">Cell membrane</location>
        <topology evidence="1 7">Multi-pass membrane protein</topology>
    </subcellularLocation>
</comment>
<dbReference type="InterPro" id="IPR035906">
    <property type="entry name" value="MetI-like_sf"/>
</dbReference>
<dbReference type="InterPro" id="IPR000515">
    <property type="entry name" value="MetI-like"/>
</dbReference>
<evidence type="ECO:0000256" key="7">
    <source>
        <dbReference type="RuleBase" id="RU363032"/>
    </source>
</evidence>
<feature type="transmembrane region" description="Helical" evidence="7">
    <location>
        <begin position="103"/>
        <end position="128"/>
    </location>
</feature>
<feature type="transmembrane region" description="Helical" evidence="7">
    <location>
        <begin position="194"/>
        <end position="219"/>
    </location>
</feature>
<evidence type="ECO:0000259" key="8">
    <source>
        <dbReference type="PROSITE" id="PS50928"/>
    </source>
</evidence>
<dbReference type="Gene3D" id="1.10.3720.10">
    <property type="entry name" value="MetI-like"/>
    <property type="match status" value="1"/>
</dbReference>
<feature type="transmembrane region" description="Helical" evidence="7">
    <location>
        <begin position="73"/>
        <end position="91"/>
    </location>
</feature>
<keyword evidence="4 7" id="KW-0812">Transmembrane</keyword>
<accession>A0ABV5UYK4</accession>
<dbReference type="RefSeq" id="WP_075957816.1">
    <property type="nucleotide sequence ID" value="NZ_JBHMAX010000002.1"/>
</dbReference>
<evidence type="ECO:0000256" key="1">
    <source>
        <dbReference type="ARBA" id="ARBA00004651"/>
    </source>
</evidence>
<dbReference type="EMBL" id="JBHMAX010000002">
    <property type="protein sequence ID" value="MFB9730629.1"/>
    <property type="molecule type" value="Genomic_DNA"/>
</dbReference>
<keyword evidence="10" id="KW-1185">Reference proteome</keyword>
<evidence type="ECO:0000256" key="6">
    <source>
        <dbReference type="ARBA" id="ARBA00023136"/>
    </source>
</evidence>
<keyword evidence="6 7" id="KW-0472">Membrane</keyword>
<dbReference type="PANTHER" id="PTHR30614">
    <property type="entry name" value="MEMBRANE COMPONENT OF AMINO ACID ABC TRANSPORTER"/>
    <property type="match status" value="1"/>
</dbReference>
<comment type="similarity">
    <text evidence="7">Belongs to the binding-protein-dependent transport system permease family.</text>
</comment>
<sequence>MSAQQVLFDAPGPRAVRLYRIMALVGTVVVLGVLGWIGWRMWDRGQLTADKWMPFLEWRTWQNYYLPGFWDTARAALTAIVVSMSLALVLAMGRMSDLAPLRWVTTVFVEFFRAVPVLIMMIFTFFFLSRQGWFPDELNPFIATVTGLVLYNSSVLCEVIRNGVGSLPNGQREAGLSIGLSSSQTRRIILIPQALTAMLPTLVSQIIVIVKDTALGYIILYPELLTRARQLGSAEANVVPAYLVAAALFILINYGLGRAAEAIENRQRRRSRSAAKAGQGSATMGDASGVAAGVGMHGKIGTGSTSGTAEDGY</sequence>
<dbReference type="Pfam" id="PF00528">
    <property type="entry name" value="BPD_transp_1"/>
    <property type="match status" value="1"/>
</dbReference>
<feature type="transmembrane region" description="Helical" evidence="7">
    <location>
        <begin position="21"/>
        <end position="39"/>
    </location>
</feature>
<name>A0ABV5UYK4_9MICO</name>
<comment type="caution">
    <text evidence="9">The sequence shown here is derived from an EMBL/GenBank/DDBJ whole genome shotgun (WGS) entry which is preliminary data.</text>
</comment>
<keyword evidence="3" id="KW-1003">Cell membrane</keyword>
<feature type="domain" description="ABC transmembrane type-1" evidence="8">
    <location>
        <begin position="69"/>
        <end position="260"/>
    </location>
</feature>
<evidence type="ECO:0000256" key="4">
    <source>
        <dbReference type="ARBA" id="ARBA00022692"/>
    </source>
</evidence>
<evidence type="ECO:0000313" key="9">
    <source>
        <dbReference type="EMBL" id="MFB9730629.1"/>
    </source>
</evidence>
<evidence type="ECO:0000256" key="2">
    <source>
        <dbReference type="ARBA" id="ARBA00022448"/>
    </source>
</evidence>
<evidence type="ECO:0000313" key="10">
    <source>
        <dbReference type="Proteomes" id="UP001589613"/>
    </source>
</evidence>
<dbReference type="InterPro" id="IPR010065">
    <property type="entry name" value="AA_ABC_transptr_permease_3TM"/>
</dbReference>
<feature type="transmembrane region" description="Helical" evidence="7">
    <location>
        <begin position="239"/>
        <end position="260"/>
    </location>
</feature>
<feature type="transmembrane region" description="Helical" evidence="7">
    <location>
        <begin position="140"/>
        <end position="160"/>
    </location>
</feature>